<keyword evidence="1" id="KW-0812">Transmembrane</keyword>
<keyword evidence="1" id="KW-0472">Membrane</keyword>
<keyword evidence="1" id="KW-1133">Transmembrane helix</keyword>
<dbReference type="EMBL" id="JYNY01000316">
    <property type="protein sequence ID" value="KJJ84632.1"/>
    <property type="molecule type" value="Genomic_DNA"/>
</dbReference>
<comment type="caution">
    <text evidence="2">The sequence shown here is derived from an EMBL/GenBank/DDBJ whole genome shotgun (WGS) entry which is preliminary data.</text>
</comment>
<feature type="non-terminal residue" evidence="2">
    <location>
        <position position="1"/>
    </location>
</feature>
<proteinExistence type="predicted"/>
<gene>
    <name evidence="2" type="ORF">OMAG_001500</name>
</gene>
<name>A0A0F0CMX6_9BACT</name>
<dbReference type="Proteomes" id="UP000033428">
    <property type="component" value="Unassembled WGS sequence"/>
</dbReference>
<reference evidence="2 3" key="1">
    <citation type="submission" date="2015-02" db="EMBL/GenBank/DDBJ databases">
        <title>Single-cell genomics of uncultivated deep-branching MTB reveals a conserved set of magnetosome genes.</title>
        <authorList>
            <person name="Kolinko S."/>
            <person name="Richter M."/>
            <person name="Glockner F.O."/>
            <person name="Brachmann A."/>
            <person name="Schuler D."/>
        </authorList>
    </citation>
    <scope>NUCLEOTIDE SEQUENCE [LARGE SCALE GENOMIC DNA]</scope>
    <source>
        <strain evidence="2">SKK-01</strain>
    </source>
</reference>
<protein>
    <submittedName>
        <fullName evidence="2">Uncharacterized protein</fullName>
    </submittedName>
</protein>
<evidence type="ECO:0000256" key="1">
    <source>
        <dbReference type="SAM" id="Phobius"/>
    </source>
</evidence>
<keyword evidence="3" id="KW-1185">Reference proteome</keyword>
<dbReference type="AlphaFoldDB" id="A0A0F0CMX6"/>
<feature type="transmembrane region" description="Helical" evidence="1">
    <location>
        <begin position="28"/>
        <end position="49"/>
    </location>
</feature>
<evidence type="ECO:0000313" key="3">
    <source>
        <dbReference type="Proteomes" id="UP000033428"/>
    </source>
</evidence>
<organism evidence="2 3">
    <name type="scientific">Candidatus Omnitrophus magneticus</name>
    <dbReference type="NCBI Taxonomy" id="1609969"/>
    <lineage>
        <taxon>Bacteria</taxon>
        <taxon>Pseudomonadati</taxon>
        <taxon>Candidatus Omnitrophota</taxon>
        <taxon>Candidatus Omnitrophus</taxon>
    </lineage>
</organism>
<accession>A0A0F0CMX6</accession>
<evidence type="ECO:0000313" key="2">
    <source>
        <dbReference type="EMBL" id="KJJ84632.1"/>
    </source>
</evidence>
<sequence length="61" mass="7232">ILALIVGIFVVKNKYLGTQLYLPFLKDVLFHLVIFYFLFLFFVKTLAFWKLKSQEVFPFGP</sequence>